<dbReference type="Proteomes" id="UP001316384">
    <property type="component" value="Chromosome"/>
</dbReference>
<dbReference type="Pfam" id="PF05137">
    <property type="entry name" value="PilN"/>
    <property type="match status" value="1"/>
</dbReference>
<dbReference type="RefSeq" id="WP_227578702.1">
    <property type="nucleotide sequence ID" value="NZ_CP101987.1"/>
</dbReference>
<organism evidence="2 3">
    <name type="scientific">Cellulomonas xiejunii</name>
    <dbReference type="NCBI Taxonomy" id="2968083"/>
    <lineage>
        <taxon>Bacteria</taxon>
        <taxon>Bacillati</taxon>
        <taxon>Actinomycetota</taxon>
        <taxon>Actinomycetes</taxon>
        <taxon>Micrococcales</taxon>
        <taxon>Cellulomonadaceae</taxon>
        <taxon>Cellulomonas</taxon>
    </lineage>
</organism>
<keyword evidence="1" id="KW-1133">Transmembrane helix</keyword>
<evidence type="ECO:0000313" key="2">
    <source>
        <dbReference type="EMBL" id="UUI73592.1"/>
    </source>
</evidence>
<reference evidence="2 3" key="1">
    <citation type="submission" date="2022-07" db="EMBL/GenBank/DDBJ databases">
        <title>Novel species in genus cellulomonas.</title>
        <authorList>
            <person name="Ye L."/>
        </authorList>
    </citation>
    <scope>NUCLEOTIDE SEQUENCE [LARGE SCALE GENOMIC DNA]</scope>
    <source>
        <strain evidence="3">zg-B89</strain>
    </source>
</reference>
<dbReference type="InterPro" id="IPR007813">
    <property type="entry name" value="PilN"/>
</dbReference>
<keyword evidence="3" id="KW-1185">Reference proteome</keyword>
<dbReference type="EMBL" id="CP101987">
    <property type="protein sequence ID" value="UUI73592.1"/>
    <property type="molecule type" value="Genomic_DNA"/>
</dbReference>
<keyword evidence="1" id="KW-0812">Transmembrane</keyword>
<protein>
    <submittedName>
        <fullName evidence="2">Fimbrial assembly protein</fullName>
    </submittedName>
</protein>
<accession>A0ABY5KSW9</accession>
<gene>
    <name evidence="2" type="ORF">NP048_09275</name>
</gene>
<evidence type="ECO:0000256" key="1">
    <source>
        <dbReference type="SAM" id="Phobius"/>
    </source>
</evidence>
<name>A0ABY5KSW9_9CELL</name>
<proteinExistence type="predicted"/>
<evidence type="ECO:0000313" key="3">
    <source>
        <dbReference type="Proteomes" id="UP001316384"/>
    </source>
</evidence>
<feature type="transmembrane region" description="Helical" evidence="1">
    <location>
        <begin position="44"/>
        <end position="65"/>
    </location>
</feature>
<keyword evidence="1" id="KW-0472">Membrane</keyword>
<sequence>MSTILEAARARKEGTATFAPPRPQVNLLPPEVTAARGLHRLKRWLLLSIAIALLVLALMYVVAVLRGAQARAELVVAEQETQRLLAEQAKYAEVPIVLNSIGQTSRARELGMSTEIRWRTYYDAIAAVLPEGVSIDSLSFTGESPLAAGPAAGSPLEGPSVGQIQFTGRTVTVPDSAAWVDALSSVPGFSDPWVSALTLTADDAGTPYFTVSATIRVTSDAYTNRFAPVAPGAAEEG</sequence>